<dbReference type="InterPro" id="IPR044174">
    <property type="entry name" value="BC10-like"/>
</dbReference>
<dbReference type="Gramene" id="RZC65054">
    <property type="protein sequence ID" value="RZC65054"/>
    <property type="gene ID" value="C5167_008743"/>
</dbReference>
<evidence type="ECO:0000256" key="5">
    <source>
        <dbReference type="ARBA" id="ARBA00023180"/>
    </source>
</evidence>
<dbReference type="GO" id="GO:0016757">
    <property type="term" value="F:glycosyltransferase activity"/>
    <property type="evidence" value="ECO:0007669"/>
    <property type="project" value="UniProtKB-KW"/>
</dbReference>
<dbReference type="InterPro" id="IPR003406">
    <property type="entry name" value="Glyco_trans_14"/>
</dbReference>
<evidence type="ECO:0000256" key="1">
    <source>
        <dbReference type="ARBA" id="ARBA00004606"/>
    </source>
</evidence>
<reference evidence="7 8" key="1">
    <citation type="journal article" date="2018" name="Science">
        <title>The opium poppy genome and morphinan production.</title>
        <authorList>
            <person name="Guo L."/>
            <person name="Winzer T."/>
            <person name="Yang X."/>
            <person name="Li Y."/>
            <person name="Ning Z."/>
            <person name="He Z."/>
            <person name="Teodor R."/>
            <person name="Lu Y."/>
            <person name="Bowser T.A."/>
            <person name="Graham I.A."/>
            <person name="Ye K."/>
        </authorList>
    </citation>
    <scope>NUCLEOTIDE SEQUENCE [LARGE SCALE GENOMIC DNA]</scope>
    <source>
        <strain evidence="8">cv. HN1</strain>
        <tissue evidence="7">Leaves</tissue>
    </source>
</reference>
<evidence type="ECO:0000313" key="8">
    <source>
        <dbReference type="Proteomes" id="UP000316621"/>
    </source>
</evidence>
<keyword evidence="6" id="KW-0812">Transmembrane</keyword>
<dbReference type="OrthoDB" id="191334at2759"/>
<keyword evidence="5" id="KW-0325">Glycoprotein</keyword>
<comment type="subcellular location">
    <subcellularLocation>
        <location evidence="1">Membrane</location>
        <topology evidence="1">Single-pass type II membrane protein</topology>
    </subcellularLocation>
</comment>
<dbReference type="GO" id="GO:0016020">
    <property type="term" value="C:membrane"/>
    <property type="evidence" value="ECO:0007669"/>
    <property type="project" value="UniProtKB-SubCell"/>
</dbReference>
<dbReference type="EMBL" id="CM010720">
    <property type="protein sequence ID" value="RZC65054.1"/>
    <property type="molecule type" value="Genomic_DNA"/>
</dbReference>
<accession>A0A4Y7JVD8</accession>
<name>A0A4Y7JVD8_PAPSO</name>
<dbReference type="AlphaFoldDB" id="A0A4Y7JVD8"/>
<feature type="transmembrane region" description="Helical" evidence="6">
    <location>
        <begin position="33"/>
        <end position="58"/>
    </location>
</feature>
<evidence type="ECO:0000256" key="2">
    <source>
        <dbReference type="ARBA" id="ARBA00022676"/>
    </source>
</evidence>
<evidence type="ECO:0000256" key="6">
    <source>
        <dbReference type="SAM" id="Phobius"/>
    </source>
</evidence>
<keyword evidence="3" id="KW-0808">Transferase</keyword>
<dbReference type="Proteomes" id="UP000316621">
    <property type="component" value="Chromosome 6"/>
</dbReference>
<dbReference type="PANTHER" id="PTHR31042">
    <property type="entry name" value="CORE-2/I-BRANCHING BETA-1,6-N-ACETYLGLUCOSAMINYLTRANSFERASE FAMILY PROTEIN-RELATED"/>
    <property type="match status" value="1"/>
</dbReference>
<evidence type="ECO:0000256" key="3">
    <source>
        <dbReference type="ARBA" id="ARBA00022679"/>
    </source>
</evidence>
<protein>
    <submittedName>
        <fullName evidence="7">Uncharacterized protein</fullName>
    </submittedName>
</protein>
<dbReference type="STRING" id="3469.A0A4Y7JVD8"/>
<keyword evidence="2" id="KW-0328">Glycosyltransferase</keyword>
<keyword evidence="8" id="KW-1185">Reference proteome</keyword>
<dbReference type="PANTHER" id="PTHR31042:SF153">
    <property type="entry name" value="GLYCOSYLTRANSFERASE BC10-LIKE"/>
    <property type="match status" value="1"/>
</dbReference>
<keyword evidence="6" id="KW-1133">Transmembrane helix</keyword>
<dbReference type="OMA" id="ETNICYL"/>
<sequence>MKNQYQKLQNPSSVSTDQKTILSSLKISTQSNLLKLIVFLCILFFMCGLFTGNIWSFYQKSFSLNLQFTQFASATVQPPPASPLEILIPPHQINQLDQVMLIPGNASVDNSTNNNNNNTASRIGLSEYIKPHQNLMHDMKDEELLWRASMVPKIEEFPYRVTPKVAFMFLTRGGVTLGPLWDKFFNGVDTNLYSVYVHSNPSYNETIIPPENSVFNGRTIPSKEVRWGSFNMIEAERRLLANALLDLSNQRFILLSEACIPLYNFSTVYSYVINSTKTFIESYDLPGGVGRGRYSPRMRPQISLYQWRKGSQWFEMDRELATEIISDRTYFPLFGKFCKSSCYGDEHYIPTFLNINKAFSERNSYRTLTWVDWAKGGPHPTKFTRTDVTVELLERLRNGNGTKCEYNGEKTDICHLFARKFIPNTLDRLLRFAPKLMGFS</sequence>
<evidence type="ECO:0000313" key="7">
    <source>
        <dbReference type="EMBL" id="RZC65054.1"/>
    </source>
</evidence>
<dbReference type="Pfam" id="PF02485">
    <property type="entry name" value="Branch"/>
    <property type="match status" value="1"/>
</dbReference>
<gene>
    <name evidence="7" type="ORF">C5167_008743</name>
</gene>
<proteinExistence type="predicted"/>
<evidence type="ECO:0000256" key="4">
    <source>
        <dbReference type="ARBA" id="ARBA00023136"/>
    </source>
</evidence>
<organism evidence="7 8">
    <name type="scientific">Papaver somniferum</name>
    <name type="common">Opium poppy</name>
    <dbReference type="NCBI Taxonomy" id="3469"/>
    <lineage>
        <taxon>Eukaryota</taxon>
        <taxon>Viridiplantae</taxon>
        <taxon>Streptophyta</taxon>
        <taxon>Embryophyta</taxon>
        <taxon>Tracheophyta</taxon>
        <taxon>Spermatophyta</taxon>
        <taxon>Magnoliopsida</taxon>
        <taxon>Ranunculales</taxon>
        <taxon>Papaveraceae</taxon>
        <taxon>Papaveroideae</taxon>
        <taxon>Papaver</taxon>
    </lineage>
</organism>
<keyword evidence="4 6" id="KW-0472">Membrane</keyword>